<dbReference type="Proteomes" id="UP000546464">
    <property type="component" value="Unassembled WGS sequence"/>
</dbReference>
<gene>
    <name evidence="3" type="primary">flgA</name>
    <name evidence="3" type="ORF">H5P28_12260</name>
</gene>
<feature type="chain" id="PRO_5032321483" evidence="1">
    <location>
        <begin position="23"/>
        <end position="278"/>
    </location>
</feature>
<dbReference type="PANTHER" id="PTHR36307:SF1">
    <property type="entry name" value="FLAGELLA BASAL BODY P-RING FORMATION PROTEIN FLGA"/>
    <property type="match status" value="1"/>
</dbReference>
<protein>
    <submittedName>
        <fullName evidence="3">Flagellar basal body P-ring formation protein FlgA</fullName>
    </submittedName>
</protein>
<dbReference type="Pfam" id="PF13144">
    <property type="entry name" value="ChapFlgA"/>
    <property type="match status" value="1"/>
</dbReference>
<reference evidence="3 4" key="1">
    <citation type="submission" date="2020-07" db="EMBL/GenBank/DDBJ databases">
        <authorList>
            <person name="Feng X."/>
        </authorList>
    </citation>
    <scope>NUCLEOTIDE SEQUENCE [LARGE SCALE GENOMIC DNA]</scope>
    <source>
        <strain evidence="3 4">JCM31066</strain>
    </source>
</reference>
<feature type="signal peptide" evidence="1">
    <location>
        <begin position="1"/>
        <end position="22"/>
    </location>
</feature>
<name>A0A842HF32_9BACT</name>
<dbReference type="NCBIfam" id="TIGR03170">
    <property type="entry name" value="flgA_cterm"/>
    <property type="match status" value="1"/>
</dbReference>
<keyword evidence="3" id="KW-0282">Flagellum</keyword>
<dbReference type="EMBL" id="JACHVB010000035">
    <property type="protein sequence ID" value="MBC2595032.1"/>
    <property type="molecule type" value="Genomic_DNA"/>
</dbReference>
<dbReference type="InterPro" id="IPR017585">
    <property type="entry name" value="SAF_FlgA"/>
</dbReference>
<evidence type="ECO:0000313" key="3">
    <source>
        <dbReference type="EMBL" id="MBC2595032.1"/>
    </source>
</evidence>
<keyword evidence="1" id="KW-0732">Signal</keyword>
<accession>A0A842HF32</accession>
<keyword evidence="4" id="KW-1185">Reference proteome</keyword>
<dbReference type="RefSeq" id="WP_185675997.1">
    <property type="nucleotide sequence ID" value="NZ_JACHVB010000035.1"/>
</dbReference>
<keyword evidence="3" id="KW-0966">Cell projection</keyword>
<evidence type="ECO:0000259" key="2">
    <source>
        <dbReference type="Pfam" id="PF13144"/>
    </source>
</evidence>
<evidence type="ECO:0000256" key="1">
    <source>
        <dbReference type="SAM" id="SignalP"/>
    </source>
</evidence>
<evidence type="ECO:0000313" key="4">
    <source>
        <dbReference type="Proteomes" id="UP000546464"/>
    </source>
</evidence>
<comment type="caution">
    <text evidence="3">The sequence shown here is derived from an EMBL/GenBank/DDBJ whole genome shotgun (WGS) entry which is preliminary data.</text>
</comment>
<feature type="domain" description="Flagella basal body P-ring formation protein FlgA SAF" evidence="2">
    <location>
        <begin position="147"/>
        <end position="269"/>
    </location>
</feature>
<dbReference type="AlphaFoldDB" id="A0A842HF32"/>
<keyword evidence="3" id="KW-0969">Cilium</keyword>
<dbReference type="GO" id="GO:0044780">
    <property type="term" value="P:bacterial-type flagellum assembly"/>
    <property type="evidence" value="ECO:0007669"/>
    <property type="project" value="InterPro"/>
</dbReference>
<proteinExistence type="predicted"/>
<dbReference type="Gene3D" id="2.30.30.760">
    <property type="match status" value="1"/>
</dbReference>
<dbReference type="PANTHER" id="PTHR36307">
    <property type="entry name" value="FLAGELLA BASAL BODY P-RING FORMATION PROTEIN FLGA"/>
    <property type="match status" value="1"/>
</dbReference>
<dbReference type="InterPro" id="IPR039246">
    <property type="entry name" value="Flagellar_FlgA"/>
</dbReference>
<sequence length="278" mass="30272">MRYACPILAAASVVALAASAYAESVAPPSLAEILRPLIQRETPAPEPPQPPVEPTKAPGRVIALADVVEALTGALNRNLSEDERIEMSSTAAWTPLPLEPDAAWELSLKNSYAPSYQGLWTAHFGIKIDGEAVGNWRLPMQTTHTRKVWMAGESLGREAVPVSPQIYTVEMLDARLPDKAIAASTDLSGYELARPVSVNRVLTWDDVRVRPAIRRGDIVQVNVNHGALSIRMPAVALEDGQVGDQVRLRNIDTSREISGTVTESQKVNIQLRKNHETP</sequence>
<organism evidence="3 4">
    <name type="scientific">Ruficoccus amylovorans</name>
    <dbReference type="NCBI Taxonomy" id="1804625"/>
    <lineage>
        <taxon>Bacteria</taxon>
        <taxon>Pseudomonadati</taxon>
        <taxon>Verrucomicrobiota</taxon>
        <taxon>Opitutia</taxon>
        <taxon>Puniceicoccales</taxon>
        <taxon>Cerasicoccaceae</taxon>
        <taxon>Ruficoccus</taxon>
    </lineage>
</organism>